<dbReference type="PANTHER" id="PTHR24305">
    <property type="entry name" value="CYTOCHROME P450"/>
    <property type="match status" value="1"/>
</dbReference>
<feature type="binding site" description="axial binding residue" evidence="2">
    <location>
        <position position="457"/>
    </location>
    <ligand>
        <name>heme</name>
        <dbReference type="ChEBI" id="CHEBI:30413"/>
    </ligand>
    <ligandPart>
        <name>Fe</name>
        <dbReference type="ChEBI" id="CHEBI:18248"/>
    </ligandPart>
</feature>
<dbReference type="InterPro" id="IPR050121">
    <property type="entry name" value="Cytochrome_P450_monoxygenase"/>
</dbReference>
<name>A0AAD5XPW4_9FUNG</name>
<comment type="caution">
    <text evidence="3">The sequence shown here is derived from an EMBL/GenBank/DDBJ whole genome shotgun (WGS) entry which is preliminary data.</text>
</comment>
<comment type="cofactor">
    <cofactor evidence="2">
        <name>heme</name>
        <dbReference type="ChEBI" id="CHEBI:30413"/>
    </cofactor>
</comment>
<comment type="similarity">
    <text evidence="1">Belongs to the cytochrome P450 family.</text>
</comment>
<dbReference type="InterPro" id="IPR001128">
    <property type="entry name" value="Cyt_P450"/>
</dbReference>
<reference evidence="3" key="1">
    <citation type="submission" date="2020-05" db="EMBL/GenBank/DDBJ databases">
        <title>Phylogenomic resolution of chytrid fungi.</title>
        <authorList>
            <person name="Stajich J.E."/>
            <person name="Amses K."/>
            <person name="Simmons R."/>
            <person name="Seto K."/>
            <person name="Myers J."/>
            <person name="Bonds A."/>
            <person name="Quandt C.A."/>
            <person name="Barry K."/>
            <person name="Liu P."/>
            <person name="Grigoriev I."/>
            <person name="Longcore J.E."/>
            <person name="James T.Y."/>
        </authorList>
    </citation>
    <scope>NUCLEOTIDE SEQUENCE</scope>
    <source>
        <strain evidence="3">JEL0379</strain>
    </source>
</reference>
<evidence type="ECO:0000313" key="3">
    <source>
        <dbReference type="EMBL" id="KAJ3183093.1"/>
    </source>
</evidence>
<organism evidence="3 4">
    <name type="scientific">Geranomyces variabilis</name>
    <dbReference type="NCBI Taxonomy" id="109894"/>
    <lineage>
        <taxon>Eukaryota</taxon>
        <taxon>Fungi</taxon>
        <taxon>Fungi incertae sedis</taxon>
        <taxon>Chytridiomycota</taxon>
        <taxon>Chytridiomycota incertae sedis</taxon>
        <taxon>Chytridiomycetes</taxon>
        <taxon>Spizellomycetales</taxon>
        <taxon>Powellomycetaceae</taxon>
        <taxon>Geranomyces</taxon>
    </lineage>
</organism>
<dbReference type="Pfam" id="PF00067">
    <property type="entry name" value="p450"/>
    <property type="match status" value="1"/>
</dbReference>
<dbReference type="GO" id="GO:0004497">
    <property type="term" value="F:monooxygenase activity"/>
    <property type="evidence" value="ECO:0007669"/>
    <property type="project" value="InterPro"/>
</dbReference>
<evidence type="ECO:0000313" key="4">
    <source>
        <dbReference type="Proteomes" id="UP001212152"/>
    </source>
</evidence>
<proteinExistence type="inferred from homology"/>
<protein>
    <recommendedName>
        <fullName evidence="5">Cytochrome P450</fullName>
    </recommendedName>
</protein>
<dbReference type="GO" id="GO:0020037">
    <property type="term" value="F:heme binding"/>
    <property type="evidence" value="ECO:0007669"/>
    <property type="project" value="InterPro"/>
</dbReference>
<keyword evidence="2" id="KW-0408">Iron</keyword>
<sequence>MGVIDSLPWANPWFTAAVVLAALATGYRLYKPRSTLPVPKCSVPIFGATFTYMRYVKERRFFKFVLEQQRELGPLYNLNIFGLHAPILGDPREARRMVTDTDAFYRCEDLANASVDVSKYSLFMIPSGALWKHHRKLITPAFSPTNVRKIFPASIHYGDKMMALWAEKIAKNPNATVDLHDCFQRATLDIIGDVALGGHQFDCLDALRATGPVQGHMFEGFEQLISAVGNRFGLPEYLWGLVGAKRSSIAASAAAVQELARAMIDKRQREIDEEVKAGVVRDKKDYDVMDRVLIPNADRELLSKDEIVDEVIGFVLAGHETSSNTATFAMWHLMQNPHTMKTLYDEICRVVGPRGEPTAEMLKEMPYLDAVFKESMRLKSPVPVIQRTTVRPTLVCGHLLGAEAKVLINIAAIHRDPHLWGPDCDEFRPERWEDKVRMTELETMGAYMPFGGGPMMCIGMRLAIPEVKILVIRFLQHFEPSLRPGQDFSWTVDGLTCGFRQGVHTHLRKRSEML</sequence>
<keyword evidence="2" id="KW-0349">Heme</keyword>
<gene>
    <name evidence="3" type="ORF">HDU87_007515</name>
</gene>
<keyword evidence="4" id="KW-1185">Reference proteome</keyword>
<evidence type="ECO:0000256" key="2">
    <source>
        <dbReference type="PIRSR" id="PIRSR602401-1"/>
    </source>
</evidence>
<dbReference type="Gene3D" id="1.10.630.10">
    <property type="entry name" value="Cytochrome P450"/>
    <property type="match status" value="1"/>
</dbReference>
<dbReference type="AlphaFoldDB" id="A0AAD5XPW4"/>
<accession>A0AAD5XPW4</accession>
<dbReference type="SUPFAM" id="SSF48264">
    <property type="entry name" value="Cytochrome P450"/>
    <property type="match status" value="1"/>
</dbReference>
<dbReference type="EMBL" id="JADGJQ010000007">
    <property type="protein sequence ID" value="KAJ3183093.1"/>
    <property type="molecule type" value="Genomic_DNA"/>
</dbReference>
<dbReference type="Proteomes" id="UP001212152">
    <property type="component" value="Unassembled WGS sequence"/>
</dbReference>
<evidence type="ECO:0000256" key="1">
    <source>
        <dbReference type="ARBA" id="ARBA00010617"/>
    </source>
</evidence>
<dbReference type="PRINTS" id="PR00385">
    <property type="entry name" value="P450"/>
</dbReference>
<keyword evidence="2" id="KW-0479">Metal-binding</keyword>
<dbReference type="GO" id="GO:0005506">
    <property type="term" value="F:iron ion binding"/>
    <property type="evidence" value="ECO:0007669"/>
    <property type="project" value="InterPro"/>
</dbReference>
<dbReference type="GO" id="GO:0016705">
    <property type="term" value="F:oxidoreductase activity, acting on paired donors, with incorporation or reduction of molecular oxygen"/>
    <property type="evidence" value="ECO:0007669"/>
    <property type="project" value="InterPro"/>
</dbReference>
<dbReference type="InterPro" id="IPR002401">
    <property type="entry name" value="Cyt_P450_E_grp-I"/>
</dbReference>
<dbReference type="PANTHER" id="PTHR24305:SF166">
    <property type="entry name" value="CYTOCHROME P450 12A4, MITOCHONDRIAL-RELATED"/>
    <property type="match status" value="1"/>
</dbReference>
<dbReference type="PRINTS" id="PR00463">
    <property type="entry name" value="EP450I"/>
</dbReference>
<evidence type="ECO:0008006" key="5">
    <source>
        <dbReference type="Google" id="ProtNLM"/>
    </source>
</evidence>
<dbReference type="InterPro" id="IPR036396">
    <property type="entry name" value="Cyt_P450_sf"/>
</dbReference>